<dbReference type="OrthoDB" id="9801841at2"/>
<dbReference type="SMART" id="SM00332">
    <property type="entry name" value="PP2Cc"/>
    <property type="match status" value="1"/>
</dbReference>
<evidence type="ECO:0000256" key="3">
    <source>
        <dbReference type="ARBA" id="ARBA00022723"/>
    </source>
</evidence>
<dbReference type="EMBL" id="OBEK01000002">
    <property type="protein sequence ID" value="SNZ09485.1"/>
    <property type="molecule type" value="Genomic_DNA"/>
</dbReference>
<evidence type="ECO:0000256" key="7">
    <source>
        <dbReference type="ARBA" id="ARBA00047761"/>
    </source>
</evidence>
<evidence type="ECO:0000256" key="5">
    <source>
        <dbReference type="ARBA" id="ARBA00022912"/>
    </source>
</evidence>
<dbReference type="Gene3D" id="3.60.40.10">
    <property type="entry name" value="PPM-type phosphatase domain"/>
    <property type="match status" value="1"/>
</dbReference>
<gene>
    <name evidence="10" type="ORF">SAMN05421503_1243</name>
</gene>
<proteinExistence type="predicted"/>
<comment type="catalytic activity">
    <reaction evidence="8">
        <text>O-phospho-L-threonyl-[protein] + H2O = L-threonyl-[protein] + phosphate</text>
        <dbReference type="Rhea" id="RHEA:47004"/>
        <dbReference type="Rhea" id="RHEA-COMP:11060"/>
        <dbReference type="Rhea" id="RHEA-COMP:11605"/>
        <dbReference type="ChEBI" id="CHEBI:15377"/>
        <dbReference type="ChEBI" id="CHEBI:30013"/>
        <dbReference type="ChEBI" id="CHEBI:43474"/>
        <dbReference type="ChEBI" id="CHEBI:61977"/>
        <dbReference type="EC" id="3.1.3.16"/>
    </reaction>
</comment>
<keyword evidence="6" id="KW-0464">Manganese</keyword>
<reference evidence="11" key="1">
    <citation type="submission" date="2017-09" db="EMBL/GenBank/DDBJ databases">
        <authorList>
            <person name="Varghese N."/>
            <person name="Submissions S."/>
        </authorList>
    </citation>
    <scope>NUCLEOTIDE SEQUENCE [LARGE SCALE GENOMIC DNA]</scope>
    <source>
        <strain evidence="11">CGMCC 1.8913</strain>
    </source>
</reference>
<dbReference type="SUPFAM" id="SSF81606">
    <property type="entry name" value="PP2C-like"/>
    <property type="match status" value="1"/>
</dbReference>
<sequence>MRGYFITDRGQIRSHNEDAGGVFSNAHAQHLAVIADGMGGHKAGDVASELVISHLRQWWTSASAFKSPLEAEEAIQQAIKEINSHVFEESRQNDELNGMGTTIVAALCTDNFVTIAHIGDSRCYLLNEEGFKQVTEDHSLVNELVRSGQITEQDAENHPRKNVLLRALGTDQNVEMDVLSITWDAGDRLLLCSDGLSNKLDKQELLQYITSEEDIEKIASQLVSVANDRGGEDNISLIIADLADAPVREGA</sequence>
<keyword evidence="5" id="KW-0904">Protein phosphatase</keyword>
<keyword evidence="11" id="KW-1185">Reference proteome</keyword>
<evidence type="ECO:0000313" key="11">
    <source>
        <dbReference type="Proteomes" id="UP000219356"/>
    </source>
</evidence>
<dbReference type="SMART" id="SM00331">
    <property type="entry name" value="PP2C_SIG"/>
    <property type="match status" value="1"/>
</dbReference>
<dbReference type="GO" id="GO:0004722">
    <property type="term" value="F:protein serine/threonine phosphatase activity"/>
    <property type="evidence" value="ECO:0007669"/>
    <property type="project" value="UniProtKB-EC"/>
</dbReference>
<dbReference type="PROSITE" id="PS51746">
    <property type="entry name" value="PPM_2"/>
    <property type="match status" value="1"/>
</dbReference>
<dbReference type="PANTHER" id="PTHR47992">
    <property type="entry name" value="PROTEIN PHOSPHATASE"/>
    <property type="match status" value="1"/>
</dbReference>
<dbReference type="GO" id="GO:0046872">
    <property type="term" value="F:metal ion binding"/>
    <property type="evidence" value="ECO:0007669"/>
    <property type="project" value="UniProtKB-KW"/>
</dbReference>
<accession>A0A285NJ58</accession>
<dbReference type="NCBIfam" id="NF033484">
    <property type="entry name" value="Stp1_PP2C_phos"/>
    <property type="match status" value="1"/>
</dbReference>
<dbReference type="InterPro" id="IPR036457">
    <property type="entry name" value="PPM-type-like_dom_sf"/>
</dbReference>
<dbReference type="InterPro" id="IPR015655">
    <property type="entry name" value="PP2C"/>
</dbReference>
<dbReference type="RefSeq" id="WP_097040351.1">
    <property type="nucleotide sequence ID" value="NZ_OBEK01000002.1"/>
</dbReference>
<comment type="cofactor">
    <cofactor evidence="1">
        <name>Mn(2+)</name>
        <dbReference type="ChEBI" id="CHEBI:29035"/>
    </cofactor>
</comment>
<evidence type="ECO:0000256" key="2">
    <source>
        <dbReference type="ARBA" id="ARBA00013081"/>
    </source>
</evidence>
<evidence type="ECO:0000313" key="10">
    <source>
        <dbReference type="EMBL" id="SNZ09485.1"/>
    </source>
</evidence>
<keyword evidence="4" id="KW-0378">Hydrolase</keyword>
<evidence type="ECO:0000256" key="1">
    <source>
        <dbReference type="ARBA" id="ARBA00001936"/>
    </source>
</evidence>
<dbReference type="CDD" id="cd00143">
    <property type="entry name" value="PP2Cc"/>
    <property type="match status" value="1"/>
</dbReference>
<evidence type="ECO:0000256" key="8">
    <source>
        <dbReference type="ARBA" id="ARBA00048336"/>
    </source>
</evidence>
<organism evidence="10 11">
    <name type="scientific">Terribacillus aidingensis</name>
    <dbReference type="NCBI Taxonomy" id="586416"/>
    <lineage>
        <taxon>Bacteria</taxon>
        <taxon>Bacillati</taxon>
        <taxon>Bacillota</taxon>
        <taxon>Bacilli</taxon>
        <taxon>Bacillales</taxon>
        <taxon>Bacillaceae</taxon>
        <taxon>Terribacillus</taxon>
    </lineage>
</organism>
<evidence type="ECO:0000256" key="6">
    <source>
        <dbReference type="ARBA" id="ARBA00023211"/>
    </source>
</evidence>
<dbReference type="FunFam" id="3.60.40.10:FF:000002">
    <property type="entry name" value="Serine/threonine phosphatase stp"/>
    <property type="match status" value="1"/>
</dbReference>
<evidence type="ECO:0000259" key="9">
    <source>
        <dbReference type="PROSITE" id="PS51746"/>
    </source>
</evidence>
<dbReference type="STRING" id="586416.GZ22_06620"/>
<dbReference type="AlphaFoldDB" id="A0A285NJ58"/>
<keyword evidence="3" id="KW-0479">Metal-binding</keyword>
<dbReference type="Pfam" id="PF13672">
    <property type="entry name" value="PP2C_2"/>
    <property type="match status" value="1"/>
</dbReference>
<evidence type="ECO:0000256" key="4">
    <source>
        <dbReference type="ARBA" id="ARBA00022801"/>
    </source>
</evidence>
<dbReference type="EC" id="3.1.3.16" evidence="2"/>
<dbReference type="InterPro" id="IPR001932">
    <property type="entry name" value="PPM-type_phosphatase-like_dom"/>
</dbReference>
<comment type="catalytic activity">
    <reaction evidence="7">
        <text>O-phospho-L-seryl-[protein] + H2O = L-seryl-[protein] + phosphate</text>
        <dbReference type="Rhea" id="RHEA:20629"/>
        <dbReference type="Rhea" id="RHEA-COMP:9863"/>
        <dbReference type="Rhea" id="RHEA-COMP:11604"/>
        <dbReference type="ChEBI" id="CHEBI:15377"/>
        <dbReference type="ChEBI" id="CHEBI:29999"/>
        <dbReference type="ChEBI" id="CHEBI:43474"/>
        <dbReference type="ChEBI" id="CHEBI:83421"/>
        <dbReference type="EC" id="3.1.3.16"/>
    </reaction>
</comment>
<feature type="domain" description="PPM-type phosphatase" evidence="9">
    <location>
        <begin position="2"/>
        <end position="242"/>
    </location>
</feature>
<name>A0A285NJ58_9BACI</name>
<protein>
    <recommendedName>
        <fullName evidence="2">protein-serine/threonine phosphatase</fullName>
        <ecNumber evidence="2">3.1.3.16</ecNumber>
    </recommendedName>
</protein>
<dbReference type="Proteomes" id="UP000219356">
    <property type="component" value="Unassembled WGS sequence"/>
</dbReference>